<keyword evidence="2" id="KW-1185">Reference proteome</keyword>
<proteinExistence type="predicted"/>
<dbReference type="Pfam" id="PF07586">
    <property type="entry name" value="HXXSHH"/>
    <property type="match status" value="1"/>
</dbReference>
<dbReference type="AlphaFoldDB" id="A0A518HNG3"/>
<gene>
    <name evidence="1" type="ORF">Enr13x_21620</name>
</gene>
<sequence>MRRRHFLRSSSALITLPFLESLGFQRFASAAPVVAPPKRMIFLGFGWGVTRESWFPDVATTGADYDLPKGLAPLQRHKKDFSIIQGLENQFSNEAHWGSTFYLTGANRYAVPGQSFSNSISADQVAAEQLGTDTRYTSVQLCGADNDGHGPGQSLAWNRQGKPVAGWNNPVVAFHRLFSDDSTPLEQRQAMLKQRRSVLDAVLIEARSVRRGLSKTDTEKLSEYFQSIRDIETRIAKEEQWLDVPKKQAAHPIDEPRGEIEGYQEVKVMYDLLVAALQVDATRVITYRQPGGTTFLQSLGATLSGHNMSHYAPGMRQEVSELRDRKQSELLAGLIDKLKATKEADGTSLFDHVSLSYGSNINSIHYLTNCPTLVAGGGAGIKLGQHLVKADGTPLCNLWLTLLQGIGLDVPSHGDSQGVIKELVNA</sequence>
<reference evidence="1 2" key="1">
    <citation type="submission" date="2019-03" db="EMBL/GenBank/DDBJ databases">
        <title>Deep-cultivation of Planctomycetes and their phenomic and genomic characterization uncovers novel biology.</title>
        <authorList>
            <person name="Wiegand S."/>
            <person name="Jogler M."/>
            <person name="Boedeker C."/>
            <person name="Pinto D."/>
            <person name="Vollmers J."/>
            <person name="Rivas-Marin E."/>
            <person name="Kohn T."/>
            <person name="Peeters S.H."/>
            <person name="Heuer A."/>
            <person name="Rast P."/>
            <person name="Oberbeckmann S."/>
            <person name="Bunk B."/>
            <person name="Jeske O."/>
            <person name="Meyerdierks A."/>
            <person name="Storesund J.E."/>
            <person name="Kallscheuer N."/>
            <person name="Luecker S."/>
            <person name="Lage O.M."/>
            <person name="Pohl T."/>
            <person name="Merkel B.J."/>
            <person name="Hornburger P."/>
            <person name="Mueller R.-W."/>
            <person name="Bruemmer F."/>
            <person name="Labrenz M."/>
            <person name="Spormann A.M."/>
            <person name="Op den Camp H."/>
            <person name="Overmann J."/>
            <person name="Amann R."/>
            <person name="Jetten M.S.M."/>
            <person name="Mascher T."/>
            <person name="Medema M.H."/>
            <person name="Devos D.P."/>
            <person name="Kaster A.-K."/>
            <person name="Ovreas L."/>
            <person name="Rohde M."/>
            <person name="Galperin M.Y."/>
            <person name="Jogler C."/>
        </authorList>
    </citation>
    <scope>NUCLEOTIDE SEQUENCE [LARGE SCALE GENOMIC DNA]</scope>
    <source>
        <strain evidence="1 2">Enr13</strain>
    </source>
</reference>
<protein>
    <recommendedName>
        <fullName evidence="3">DUF1552 domain-containing protein</fullName>
    </recommendedName>
</protein>
<dbReference type="KEGG" id="snep:Enr13x_21620"/>
<accession>A0A518HNG3</accession>
<evidence type="ECO:0000313" key="2">
    <source>
        <dbReference type="Proteomes" id="UP000319004"/>
    </source>
</evidence>
<dbReference type="EMBL" id="CP037423">
    <property type="protein sequence ID" value="QDV42317.1"/>
    <property type="molecule type" value="Genomic_DNA"/>
</dbReference>
<evidence type="ECO:0008006" key="3">
    <source>
        <dbReference type="Google" id="ProtNLM"/>
    </source>
</evidence>
<dbReference type="InterPro" id="IPR011447">
    <property type="entry name" value="DUF1552"/>
</dbReference>
<name>A0A518HNG3_9BACT</name>
<dbReference type="OrthoDB" id="9146593at2"/>
<evidence type="ECO:0000313" key="1">
    <source>
        <dbReference type="EMBL" id="QDV42317.1"/>
    </source>
</evidence>
<dbReference type="RefSeq" id="WP_145385972.1">
    <property type="nucleotide sequence ID" value="NZ_CP037423.1"/>
</dbReference>
<organism evidence="1 2">
    <name type="scientific">Stieleria neptunia</name>
    <dbReference type="NCBI Taxonomy" id="2527979"/>
    <lineage>
        <taxon>Bacteria</taxon>
        <taxon>Pseudomonadati</taxon>
        <taxon>Planctomycetota</taxon>
        <taxon>Planctomycetia</taxon>
        <taxon>Pirellulales</taxon>
        <taxon>Pirellulaceae</taxon>
        <taxon>Stieleria</taxon>
    </lineage>
</organism>
<dbReference type="Proteomes" id="UP000319004">
    <property type="component" value="Chromosome"/>
</dbReference>